<comment type="caution">
    <text evidence="1">The sequence shown here is derived from an EMBL/GenBank/DDBJ whole genome shotgun (WGS) entry which is preliminary data.</text>
</comment>
<organism evidence="1 2">
    <name type="scientific">Heyndrickxia coagulans</name>
    <name type="common">Weizmannia coagulans</name>
    <dbReference type="NCBI Taxonomy" id="1398"/>
    <lineage>
        <taxon>Bacteria</taxon>
        <taxon>Bacillati</taxon>
        <taxon>Bacillota</taxon>
        <taxon>Bacilli</taxon>
        <taxon>Bacillales</taxon>
        <taxon>Bacillaceae</taxon>
        <taxon>Heyndrickxia</taxon>
    </lineage>
</organism>
<name>A0A150JR12_HEYCO</name>
<dbReference type="AlphaFoldDB" id="A0A150JR12"/>
<sequence>MQMAEAAFLRKKFVCQKFNFRPFLPGKFPFLQGKNPIFLPDFCKKETNRRSTFCLANTEKTGIV</sequence>
<protein>
    <submittedName>
        <fullName evidence="1">Uncharacterized protein</fullName>
    </submittedName>
</protein>
<reference evidence="1 2" key="1">
    <citation type="submission" date="2016-01" db="EMBL/GenBank/DDBJ databases">
        <title>Genome Sequences of Twelve Sporeforming Bacillus Species Isolated from Foods.</title>
        <authorList>
            <person name="Berendsen E.M."/>
            <person name="Wells-Bennik M.H."/>
            <person name="Krawcyk A.O."/>
            <person name="De Jong A."/>
            <person name="Holsappel S."/>
            <person name="Eijlander R.T."/>
            <person name="Kuipers O.P."/>
        </authorList>
    </citation>
    <scope>NUCLEOTIDE SEQUENCE [LARGE SCALE GENOMIC DNA]</scope>
    <source>
        <strain evidence="1 2">B4098</strain>
    </source>
</reference>
<evidence type="ECO:0000313" key="2">
    <source>
        <dbReference type="Proteomes" id="UP000075288"/>
    </source>
</evidence>
<evidence type="ECO:0000313" key="1">
    <source>
        <dbReference type="EMBL" id="KYC59662.1"/>
    </source>
</evidence>
<accession>A0A150JR12</accession>
<proteinExistence type="predicted"/>
<gene>
    <name evidence="1" type="ORF">B4098_0036</name>
</gene>
<dbReference type="PATRIC" id="fig|1398.26.peg.1320"/>
<dbReference type="Proteomes" id="UP000075288">
    <property type="component" value="Unassembled WGS sequence"/>
</dbReference>
<dbReference type="EMBL" id="LQYG01000107">
    <property type="protein sequence ID" value="KYC59662.1"/>
    <property type="molecule type" value="Genomic_DNA"/>
</dbReference>